<keyword evidence="1" id="KW-0862">Zinc</keyword>
<feature type="domain" description="C2H2-type" evidence="2">
    <location>
        <begin position="10"/>
        <end position="38"/>
    </location>
</feature>
<organism evidence="3 4">
    <name type="scientific">Dermatophagoides farinae</name>
    <name type="common">American house dust mite</name>
    <dbReference type="NCBI Taxonomy" id="6954"/>
    <lineage>
        <taxon>Eukaryota</taxon>
        <taxon>Metazoa</taxon>
        <taxon>Ecdysozoa</taxon>
        <taxon>Arthropoda</taxon>
        <taxon>Chelicerata</taxon>
        <taxon>Arachnida</taxon>
        <taxon>Acari</taxon>
        <taxon>Acariformes</taxon>
        <taxon>Sarcoptiformes</taxon>
        <taxon>Astigmata</taxon>
        <taxon>Psoroptidia</taxon>
        <taxon>Analgoidea</taxon>
        <taxon>Pyroglyphidae</taxon>
        <taxon>Dermatophagoidinae</taxon>
        <taxon>Dermatophagoides</taxon>
    </lineage>
</organism>
<proteinExistence type="predicted"/>
<name>A0A922I1H9_DERFA</name>
<evidence type="ECO:0000259" key="2">
    <source>
        <dbReference type="PROSITE" id="PS50157"/>
    </source>
</evidence>
<sequence>DQITKCKKSYFCDSCNQSFHSAWNLKRHNQRKHQENNQPPLHKENIETSKRFECCLCGEKYAGSLSTHLKSSHGIDIQTKNLKFENFQMFKSFLEKTEEETYSNYSTRRIVRDSNHQVTYANYICSRRGSMPANRLERKRASKSNKTIKIGNICPSQISLTRNKNGTYTAKWTTTHVGHELDVKFCRLPKKHKELIEHYLKIGLPSSVIKKKMSNLLGNFSDEIAMERMVTAQDIKNIKKQLNMMNDHIVEKHTESCEMITEFEDETNPMDILDPTMSISNEDDTMKLANIENVHNGNDQMNLANNRQILQPQRMFRKKFWLFGKYLLKKQKELKTR</sequence>
<feature type="non-terminal residue" evidence="3">
    <location>
        <position position="337"/>
    </location>
</feature>
<evidence type="ECO:0000313" key="3">
    <source>
        <dbReference type="EMBL" id="KAH9512116.1"/>
    </source>
</evidence>
<dbReference type="GO" id="GO:0008270">
    <property type="term" value="F:zinc ion binding"/>
    <property type="evidence" value="ECO:0007669"/>
    <property type="project" value="UniProtKB-KW"/>
</dbReference>
<gene>
    <name evidence="3" type="ORF">DERF_010516</name>
</gene>
<evidence type="ECO:0000313" key="4">
    <source>
        <dbReference type="Proteomes" id="UP000790347"/>
    </source>
</evidence>
<keyword evidence="1" id="KW-0863">Zinc-finger</keyword>
<protein>
    <recommendedName>
        <fullName evidence="2">C2H2-type domain-containing protein</fullName>
    </recommendedName>
</protein>
<dbReference type="EMBL" id="ASGP02000004">
    <property type="protein sequence ID" value="KAH9512116.1"/>
    <property type="molecule type" value="Genomic_DNA"/>
</dbReference>
<dbReference type="Gene3D" id="3.30.160.60">
    <property type="entry name" value="Classic Zinc Finger"/>
    <property type="match status" value="1"/>
</dbReference>
<dbReference type="InterPro" id="IPR013087">
    <property type="entry name" value="Znf_C2H2_type"/>
</dbReference>
<dbReference type="Proteomes" id="UP000790347">
    <property type="component" value="Unassembled WGS sequence"/>
</dbReference>
<accession>A0A922I1H9</accession>
<dbReference type="SMART" id="SM00355">
    <property type="entry name" value="ZnF_C2H2"/>
    <property type="match status" value="2"/>
</dbReference>
<keyword evidence="4" id="KW-1185">Reference proteome</keyword>
<evidence type="ECO:0000256" key="1">
    <source>
        <dbReference type="PROSITE-ProRule" id="PRU00042"/>
    </source>
</evidence>
<keyword evidence="1" id="KW-0479">Metal-binding</keyword>
<reference evidence="3" key="1">
    <citation type="submission" date="2013-05" db="EMBL/GenBank/DDBJ databases">
        <authorList>
            <person name="Yim A.K.Y."/>
            <person name="Chan T.F."/>
            <person name="Ji K.M."/>
            <person name="Liu X.Y."/>
            <person name="Zhou J.W."/>
            <person name="Li R.Q."/>
            <person name="Yang K.Y."/>
            <person name="Li J."/>
            <person name="Li M."/>
            <person name="Law P.T.W."/>
            <person name="Wu Y.L."/>
            <person name="Cai Z.L."/>
            <person name="Qin H."/>
            <person name="Bao Y."/>
            <person name="Leung R.K.K."/>
            <person name="Ng P.K.S."/>
            <person name="Zou J."/>
            <person name="Zhong X.J."/>
            <person name="Ran P.X."/>
            <person name="Zhong N.S."/>
            <person name="Liu Z.G."/>
            <person name="Tsui S.K.W."/>
        </authorList>
    </citation>
    <scope>NUCLEOTIDE SEQUENCE</scope>
    <source>
        <strain evidence="3">Derf</strain>
        <tissue evidence="3">Whole organism</tissue>
    </source>
</reference>
<reference evidence="3" key="2">
    <citation type="journal article" date="2022" name="Res Sq">
        <title>Comparative Genomics Reveals Insights into the Divergent Evolution of Astigmatic Mites and Household Pest Adaptations.</title>
        <authorList>
            <person name="Xiong Q."/>
            <person name="Wan A.T.-Y."/>
            <person name="Liu X.-Y."/>
            <person name="Fung C.S.-H."/>
            <person name="Xiao X."/>
            <person name="Malainual N."/>
            <person name="Hou J."/>
            <person name="Wang L."/>
            <person name="Wang M."/>
            <person name="Yang K."/>
            <person name="Cui Y."/>
            <person name="Leung E."/>
            <person name="Nong W."/>
            <person name="Shin S.-K."/>
            <person name="Au S."/>
            <person name="Jeong K.Y."/>
            <person name="Chew F.T."/>
            <person name="Hui J."/>
            <person name="Leung T.F."/>
            <person name="Tungtrongchitr A."/>
            <person name="Zhong N."/>
            <person name="Liu Z."/>
            <person name="Tsui S."/>
        </authorList>
    </citation>
    <scope>NUCLEOTIDE SEQUENCE</scope>
    <source>
        <strain evidence="3">Derf</strain>
        <tissue evidence="3">Whole organism</tissue>
    </source>
</reference>
<dbReference type="PANTHER" id="PTHR33936:SF25">
    <property type="entry name" value="C2H2-TYPE DOMAIN-CONTAINING PROTEIN"/>
    <property type="match status" value="1"/>
</dbReference>
<dbReference type="PROSITE" id="PS00028">
    <property type="entry name" value="ZINC_FINGER_C2H2_1"/>
    <property type="match status" value="1"/>
</dbReference>
<dbReference type="PANTHER" id="PTHR33936">
    <property type="entry name" value="PROTEIN CBG17840"/>
    <property type="match status" value="1"/>
</dbReference>
<dbReference type="InterPro" id="IPR052797">
    <property type="entry name" value="RegFact_GeneExpr_CellDeath"/>
</dbReference>
<dbReference type="AlphaFoldDB" id="A0A922I1H9"/>
<dbReference type="PROSITE" id="PS50157">
    <property type="entry name" value="ZINC_FINGER_C2H2_2"/>
    <property type="match status" value="1"/>
</dbReference>
<comment type="caution">
    <text evidence="3">The sequence shown here is derived from an EMBL/GenBank/DDBJ whole genome shotgun (WGS) entry which is preliminary data.</text>
</comment>